<proteinExistence type="inferred from homology"/>
<dbReference type="AlphaFoldDB" id="A0A3Q9C0Z4"/>
<comment type="similarity">
    <text evidence="2 6">Belongs to the SURF1 family.</text>
</comment>
<reference evidence="7 8" key="1">
    <citation type="submission" date="2018-12" db="EMBL/GenBank/DDBJ databases">
        <authorList>
            <person name="Li K."/>
        </authorList>
    </citation>
    <scope>NUCLEOTIDE SEQUENCE [LARGE SCALE GENOMIC DNA]</scope>
    <source>
        <strain evidence="8">CR22</strain>
    </source>
</reference>
<keyword evidence="4 6" id="KW-1133">Transmembrane helix</keyword>
<keyword evidence="5 6" id="KW-0472">Membrane</keyword>
<evidence type="ECO:0000256" key="4">
    <source>
        <dbReference type="ARBA" id="ARBA00022989"/>
    </source>
</evidence>
<dbReference type="EMBL" id="CP034463">
    <property type="protein sequence ID" value="AZP19346.1"/>
    <property type="molecule type" value="Genomic_DNA"/>
</dbReference>
<dbReference type="PROSITE" id="PS50895">
    <property type="entry name" value="SURF1"/>
    <property type="match status" value="1"/>
</dbReference>
<gene>
    <name evidence="7" type="ORF">EJC51_26715</name>
</gene>
<dbReference type="RefSeq" id="WP_126273412.1">
    <property type="nucleotide sequence ID" value="NZ_CP034463.1"/>
</dbReference>
<protein>
    <recommendedName>
        <fullName evidence="6">SURF1-like protein</fullName>
    </recommendedName>
</protein>
<evidence type="ECO:0000256" key="2">
    <source>
        <dbReference type="ARBA" id="ARBA00007165"/>
    </source>
</evidence>
<evidence type="ECO:0000256" key="1">
    <source>
        <dbReference type="ARBA" id="ARBA00004370"/>
    </source>
</evidence>
<feature type="transmembrane region" description="Helical" evidence="6">
    <location>
        <begin position="12"/>
        <end position="30"/>
    </location>
</feature>
<dbReference type="KEGG" id="saqu:EJC51_26715"/>
<feature type="transmembrane region" description="Helical" evidence="6">
    <location>
        <begin position="215"/>
        <end position="233"/>
    </location>
</feature>
<sequence length="268" mass="28991">MYRFLLTPRWWGINVFVLLAIPFCVFMGSWQLSRFEERMQDHDRATTQAAANEREAAAPLAELLPVDQETSGRQATVSGRYGKQLLVPGRELDDKRGFYVLTLLRTDGGKALPVVRGWLPGDADPAKAPAAPKGEVTVTGALQASEQPGENGVSARGGLPAGQTSAISAASLVNLVSYDLYDAWVTLDKADAGMKTVPASAPADSGLNLKAFQNLGYTGEWFVFAGFVVFMWFRLLRREVEFARDAELGLLPDETAPAAQEAASTPVQ</sequence>
<dbReference type="GO" id="GO:0005886">
    <property type="term" value="C:plasma membrane"/>
    <property type="evidence" value="ECO:0007669"/>
    <property type="project" value="UniProtKB-SubCell"/>
</dbReference>
<accession>A0A3Q9C0Z4</accession>
<evidence type="ECO:0000256" key="3">
    <source>
        <dbReference type="ARBA" id="ARBA00022692"/>
    </source>
</evidence>
<evidence type="ECO:0000256" key="5">
    <source>
        <dbReference type="ARBA" id="ARBA00023136"/>
    </source>
</evidence>
<evidence type="ECO:0000256" key="6">
    <source>
        <dbReference type="RuleBase" id="RU363076"/>
    </source>
</evidence>
<name>A0A3Q9C0Z4_9ACTN</name>
<keyword evidence="6" id="KW-1003">Cell membrane</keyword>
<keyword evidence="3 6" id="KW-0812">Transmembrane</keyword>
<dbReference type="CDD" id="cd06662">
    <property type="entry name" value="SURF1"/>
    <property type="match status" value="1"/>
</dbReference>
<dbReference type="PANTHER" id="PTHR23427">
    <property type="entry name" value="SURFEIT LOCUS PROTEIN"/>
    <property type="match status" value="1"/>
</dbReference>
<dbReference type="PANTHER" id="PTHR23427:SF2">
    <property type="entry name" value="SURFEIT LOCUS PROTEIN 1"/>
    <property type="match status" value="1"/>
</dbReference>
<dbReference type="Proteomes" id="UP000280197">
    <property type="component" value="Chromosome"/>
</dbReference>
<keyword evidence="8" id="KW-1185">Reference proteome</keyword>
<evidence type="ECO:0000313" key="8">
    <source>
        <dbReference type="Proteomes" id="UP000280197"/>
    </source>
</evidence>
<dbReference type="InterPro" id="IPR045214">
    <property type="entry name" value="Surf1/Surf4"/>
</dbReference>
<dbReference type="InterPro" id="IPR002994">
    <property type="entry name" value="Surf1/Shy1"/>
</dbReference>
<comment type="subcellular location">
    <subcellularLocation>
        <location evidence="6">Cell membrane</location>
        <topology evidence="6">Multi-pass membrane protein</topology>
    </subcellularLocation>
    <subcellularLocation>
        <location evidence="1">Membrane</location>
    </subcellularLocation>
</comment>
<evidence type="ECO:0000313" key="7">
    <source>
        <dbReference type="EMBL" id="AZP19346.1"/>
    </source>
</evidence>
<organism evidence="7 8">
    <name type="scientific">Streptomyces aquilus</name>
    <dbReference type="NCBI Taxonomy" id="2548456"/>
    <lineage>
        <taxon>Bacteria</taxon>
        <taxon>Bacillati</taxon>
        <taxon>Actinomycetota</taxon>
        <taxon>Actinomycetes</taxon>
        <taxon>Kitasatosporales</taxon>
        <taxon>Streptomycetaceae</taxon>
        <taxon>Streptomyces</taxon>
    </lineage>
</organism>
<dbReference type="Pfam" id="PF02104">
    <property type="entry name" value="SURF1"/>
    <property type="match status" value="1"/>
</dbReference>